<keyword evidence="3" id="KW-1185">Reference proteome</keyword>
<dbReference type="AlphaFoldDB" id="A0A6M0QXQ5"/>
<evidence type="ECO:0000313" key="3">
    <source>
        <dbReference type="Proteomes" id="UP000477782"/>
    </source>
</evidence>
<evidence type="ECO:0000313" key="2">
    <source>
        <dbReference type="EMBL" id="NEY92250.1"/>
    </source>
</evidence>
<keyword evidence="1" id="KW-0472">Membrane</keyword>
<reference evidence="2 3" key="1">
    <citation type="submission" date="2020-02" db="EMBL/GenBank/DDBJ databases">
        <authorList>
            <person name="Chen W.-M."/>
        </authorList>
    </citation>
    <scope>NUCLEOTIDE SEQUENCE [LARGE SCALE GENOMIC DNA]</scope>
    <source>
        <strain evidence="2 3">KMS-5</strain>
    </source>
</reference>
<dbReference type="Proteomes" id="UP000477782">
    <property type="component" value="Unassembled WGS sequence"/>
</dbReference>
<dbReference type="RefSeq" id="WP_164628397.1">
    <property type="nucleotide sequence ID" value="NZ_JAAIVJ010000027.1"/>
</dbReference>
<sequence length="113" mass="11864">MANQNDFWSWIMTDQAKTALAGAAGGIVRWVTLRERWQDGVASLLVGSICALYVGPFVNPLIKPMIGDLAPNGDSTGFASFLVGLGGISIAGLLIDLIRTRTSRAKGDGDAQG</sequence>
<keyword evidence="1" id="KW-1133">Transmembrane helix</keyword>
<name>A0A6M0QXQ5_9RHOB</name>
<dbReference type="EMBL" id="JAAIVJ010000027">
    <property type="protein sequence ID" value="NEY92250.1"/>
    <property type="molecule type" value="Genomic_DNA"/>
</dbReference>
<organism evidence="2 3">
    <name type="scientific">Tabrizicola oligotrophica</name>
    <dbReference type="NCBI Taxonomy" id="2710650"/>
    <lineage>
        <taxon>Bacteria</taxon>
        <taxon>Pseudomonadati</taxon>
        <taxon>Pseudomonadota</taxon>
        <taxon>Alphaproteobacteria</taxon>
        <taxon>Rhodobacterales</taxon>
        <taxon>Paracoccaceae</taxon>
        <taxon>Tabrizicola</taxon>
    </lineage>
</organism>
<evidence type="ECO:0000256" key="1">
    <source>
        <dbReference type="SAM" id="Phobius"/>
    </source>
</evidence>
<gene>
    <name evidence="2" type="ORF">G4Z14_18375</name>
</gene>
<feature type="transmembrane region" description="Helical" evidence="1">
    <location>
        <begin position="40"/>
        <end position="58"/>
    </location>
</feature>
<proteinExistence type="predicted"/>
<feature type="transmembrane region" description="Helical" evidence="1">
    <location>
        <begin position="78"/>
        <end position="98"/>
    </location>
</feature>
<protein>
    <submittedName>
        <fullName evidence="2">Uncharacterized protein</fullName>
    </submittedName>
</protein>
<keyword evidence="1" id="KW-0812">Transmembrane</keyword>
<comment type="caution">
    <text evidence="2">The sequence shown here is derived from an EMBL/GenBank/DDBJ whole genome shotgun (WGS) entry which is preliminary data.</text>
</comment>
<accession>A0A6M0QXQ5</accession>